<sequence>MELQSGKSKFTKKLHPKYAIGIPINSGAYTMDRSLGLLCDPASQYSVTPSPSNDYFKIRHRFLGNAGKADSVIPRMDKLGEWMENFTQGIREHVKLGTKLSETLKGKLRLGARILQVGGVEKVFKQNFNVSNGEKLLKASQCYLSTTAGPIAGLLFISTDKVAFCSERSIKLSSPSAKLLKIHYKVKIPLGKIKKANESENAKKPKQKYVQIVTEDNFEFWFMGFLNHQKAFKYLQQAALKLHR</sequence>
<dbReference type="EMBL" id="CACTIH010005777">
    <property type="protein sequence ID" value="CAA3001702.1"/>
    <property type="molecule type" value="Genomic_DNA"/>
</dbReference>
<dbReference type="InterPro" id="IPR011993">
    <property type="entry name" value="PH-like_dom_sf"/>
</dbReference>
<reference evidence="3 4" key="1">
    <citation type="submission" date="2019-12" db="EMBL/GenBank/DDBJ databases">
        <authorList>
            <person name="Alioto T."/>
            <person name="Alioto T."/>
            <person name="Gomez Garrido J."/>
        </authorList>
    </citation>
    <scope>NUCLEOTIDE SEQUENCE [LARGE SCALE GENOMIC DNA]</scope>
</reference>
<dbReference type="Pfam" id="PF02893">
    <property type="entry name" value="GRAM"/>
    <property type="match status" value="1"/>
</dbReference>
<dbReference type="PANTHER" id="PTHR31969">
    <property type="entry name" value="GEM-LIKE PROTEIN 2"/>
    <property type="match status" value="1"/>
</dbReference>
<keyword evidence="4" id="KW-1185">Reference proteome</keyword>
<evidence type="ECO:0000256" key="1">
    <source>
        <dbReference type="ARBA" id="ARBA00009414"/>
    </source>
</evidence>
<gene>
    <name evidence="3" type="ORF">OLEA9_A023097</name>
</gene>
<comment type="similarity">
    <text evidence="1">Belongs to the GEM family.</text>
</comment>
<comment type="caution">
    <text evidence="3">The sequence shown here is derived from an EMBL/GenBank/DDBJ whole genome shotgun (WGS) entry which is preliminary data.</text>
</comment>
<evidence type="ECO:0000259" key="2">
    <source>
        <dbReference type="SMART" id="SM00568"/>
    </source>
</evidence>
<dbReference type="Proteomes" id="UP000594638">
    <property type="component" value="Unassembled WGS sequence"/>
</dbReference>
<evidence type="ECO:0000313" key="4">
    <source>
        <dbReference type="Proteomes" id="UP000594638"/>
    </source>
</evidence>
<dbReference type="InterPro" id="IPR037848">
    <property type="entry name" value="GEM-like"/>
</dbReference>
<dbReference type="InterPro" id="IPR004182">
    <property type="entry name" value="GRAM"/>
</dbReference>
<dbReference type="OrthoDB" id="1736712at2759"/>
<evidence type="ECO:0000313" key="3">
    <source>
        <dbReference type="EMBL" id="CAA3001702.1"/>
    </source>
</evidence>
<dbReference type="Gene3D" id="2.30.29.30">
    <property type="entry name" value="Pleckstrin-homology domain (PH domain)/Phosphotyrosine-binding domain (PTB)"/>
    <property type="match status" value="1"/>
</dbReference>
<dbReference type="Gramene" id="OE9A023097T5">
    <property type="protein sequence ID" value="OE9A023097C5"/>
    <property type="gene ID" value="OE9A023097"/>
</dbReference>
<dbReference type="AlphaFoldDB" id="A0A8S0T9H9"/>
<name>A0A8S0T9H9_OLEEU</name>
<feature type="domain" description="GRAM" evidence="2">
    <location>
        <begin position="122"/>
        <end position="200"/>
    </location>
</feature>
<accession>A0A8S0T9H9</accession>
<organism evidence="3 4">
    <name type="scientific">Olea europaea subsp. europaea</name>
    <dbReference type="NCBI Taxonomy" id="158383"/>
    <lineage>
        <taxon>Eukaryota</taxon>
        <taxon>Viridiplantae</taxon>
        <taxon>Streptophyta</taxon>
        <taxon>Embryophyta</taxon>
        <taxon>Tracheophyta</taxon>
        <taxon>Spermatophyta</taxon>
        <taxon>Magnoliopsida</taxon>
        <taxon>eudicotyledons</taxon>
        <taxon>Gunneridae</taxon>
        <taxon>Pentapetalae</taxon>
        <taxon>asterids</taxon>
        <taxon>lamiids</taxon>
        <taxon>Lamiales</taxon>
        <taxon>Oleaceae</taxon>
        <taxon>Oleeae</taxon>
        <taxon>Olea</taxon>
    </lineage>
</organism>
<dbReference type="SMART" id="SM00568">
    <property type="entry name" value="GRAM"/>
    <property type="match status" value="1"/>
</dbReference>
<proteinExistence type="inferred from homology"/>
<protein>
    <recommendedName>
        <fullName evidence="2">GRAM domain-containing protein</fullName>
    </recommendedName>
</protein>